<proteinExistence type="predicted"/>
<evidence type="ECO:0000313" key="1">
    <source>
        <dbReference type="EMBL" id="KAF7465210.1"/>
    </source>
</evidence>
<reference evidence="1" key="2">
    <citation type="submission" date="2020-08" db="EMBL/GenBank/DDBJ databases">
        <authorList>
            <person name="Shumante A."/>
            <person name="Zimin A.V."/>
            <person name="Puiu D."/>
            <person name="Salzberg S.L."/>
        </authorList>
    </citation>
    <scope>NUCLEOTIDE SEQUENCE</scope>
    <source>
        <strain evidence="1">WC2-LM</strain>
        <tissue evidence="1">Liver</tissue>
    </source>
</reference>
<reference evidence="2 3" key="1">
    <citation type="submission" date="2019-04" db="EMBL/GenBank/DDBJ databases">
        <authorList>
            <person name="Alioto T."/>
            <person name="Alioto T."/>
        </authorList>
    </citation>
    <scope>NUCLEOTIDE SEQUENCE [LARGE SCALE GENOMIC DNA]</scope>
</reference>
<dbReference type="EMBL" id="WJEC01007945">
    <property type="protein sequence ID" value="KAF7465210.1"/>
    <property type="molecule type" value="Genomic_DNA"/>
</dbReference>
<dbReference type="Proteomes" id="UP000335636">
    <property type="component" value="Unassembled WGS sequence"/>
</dbReference>
<sequence length="146" mass="16546">MSQCSRQSSLLMYISHARFRSPLFGQSSMETPPMISEMESDWVPVMPGWSGQQSLQLTHCWTVGKPETTRTYSLNVTCWLFGTEDKNTRDKGYKWRLSSCLIIGGHESPEDSELLLVRISGEASCSGMRCIWIGWVACRCLKLAEE</sequence>
<dbReference type="Proteomes" id="UP000662637">
    <property type="component" value="Unassembled WGS sequence"/>
</dbReference>
<evidence type="ECO:0000313" key="2">
    <source>
        <dbReference type="EMBL" id="VTJ56503.1"/>
    </source>
</evidence>
<dbReference type="AlphaFoldDB" id="A0A5E4AGD6"/>
<dbReference type="EMBL" id="CABDUW010000066">
    <property type="protein sequence ID" value="VTJ56503.1"/>
    <property type="molecule type" value="Genomic_DNA"/>
</dbReference>
<accession>A0A5E4AGD6</accession>
<evidence type="ECO:0000313" key="3">
    <source>
        <dbReference type="Proteomes" id="UP000335636"/>
    </source>
</evidence>
<keyword evidence="3" id="KW-1185">Reference proteome</keyword>
<organism evidence="2 3">
    <name type="scientific">Marmota monax</name>
    <name type="common">Woodchuck</name>
    <dbReference type="NCBI Taxonomy" id="9995"/>
    <lineage>
        <taxon>Eukaryota</taxon>
        <taxon>Metazoa</taxon>
        <taxon>Chordata</taxon>
        <taxon>Craniata</taxon>
        <taxon>Vertebrata</taxon>
        <taxon>Euteleostomi</taxon>
        <taxon>Mammalia</taxon>
        <taxon>Eutheria</taxon>
        <taxon>Euarchontoglires</taxon>
        <taxon>Glires</taxon>
        <taxon>Rodentia</taxon>
        <taxon>Sciuromorpha</taxon>
        <taxon>Sciuridae</taxon>
        <taxon>Xerinae</taxon>
        <taxon>Marmotini</taxon>
        <taxon>Marmota</taxon>
    </lineage>
</organism>
<protein>
    <submittedName>
        <fullName evidence="2">Uncharacterized protein</fullName>
    </submittedName>
</protein>
<gene>
    <name evidence="1" type="ORF">GHT09_005081</name>
    <name evidence="2" type="ORF">MONAX_5E027652</name>
</gene>
<name>A0A5E4AGD6_MARMO</name>